<dbReference type="Ensembl" id="ENSGAGT00000008719.1">
    <property type="protein sequence ID" value="ENSGAGP00000007551.1"/>
    <property type="gene ID" value="ENSGAGG00000006039.1"/>
</dbReference>
<reference evidence="2" key="3">
    <citation type="submission" date="2025-09" db="UniProtKB">
        <authorList>
            <consortium name="Ensembl"/>
        </authorList>
    </citation>
    <scope>IDENTIFICATION</scope>
</reference>
<protein>
    <submittedName>
        <fullName evidence="2">Uncharacterized protein</fullName>
    </submittedName>
</protein>
<feature type="signal peptide" evidence="1">
    <location>
        <begin position="1"/>
        <end position="21"/>
    </location>
</feature>
<proteinExistence type="predicted"/>
<evidence type="ECO:0000313" key="2">
    <source>
        <dbReference type="Ensembl" id="ENSGAGP00000007551.1"/>
    </source>
</evidence>
<name>A0A452GZD2_9SAUR</name>
<dbReference type="Proteomes" id="UP000291020">
    <property type="component" value="Unassembled WGS sequence"/>
</dbReference>
<keyword evidence="3" id="KW-1185">Reference proteome</keyword>
<evidence type="ECO:0000313" key="3">
    <source>
        <dbReference type="Proteomes" id="UP000291020"/>
    </source>
</evidence>
<dbReference type="AlphaFoldDB" id="A0A452GZD2"/>
<feature type="chain" id="PRO_5019223112" evidence="1">
    <location>
        <begin position="22"/>
        <end position="50"/>
    </location>
</feature>
<dbReference type="STRING" id="38772.ENSGAGP00000007551"/>
<reference evidence="2" key="2">
    <citation type="submission" date="2025-08" db="UniProtKB">
        <authorList>
            <consortium name="Ensembl"/>
        </authorList>
    </citation>
    <scope>IDENTIFICATION</scope>
</reference>
<reference evidence="3" key="1">
    <citation type="journal article" date="2017" name="PLoS ONE">
        <title>The Agassiz's desert tortoise genome provides a resource for the conservation of a threatened species.</title>
        <authorList>
            <person name="Tollis M."/>
            <person name="DeNardo D.F."/>
            <person name="Cornelius J.A."/>
            <person name="Dolby G.A."/>
            <person name="Edwards T."/>
            <person name="Henen B.T."/>
            <person name="Karl A.E."/>
            <person name="Murphy R.W."/>
            <person name="Kusumi K."/>
        </authorList>
    </citation>
    <scope>NUCLEOTIDE SEQUENCE [LARGE SCALE GENOMIC DNA]</scope>
</reference>
<evidence type="ECO:0000256" key="1">
    <source>
        <dbReference type="SAM" id="SignalP"/>
    </source>
</evidence>
<keyword evidence="1" id="KW-0732">Signal</keyword>
<accession>A0A452GZD2</accession>
<organism evidence="2 3">
    <name type="scientific">Gopherus agassizii</name>
    <name type="common">Agassiz's desert tortoise</name>
    <dbReference type="NCBI Taxonomy" id="38772"/>
    <lineage>
        <taxon>Eukaryota</taxon>
        <taxon>Metazoa</taxon>
        <taxon>Chordata</taxon>
        <taxon>Craniata</taxon>
        <taxon>Vertebrata</taxon>
        <taxon>Euteleostomi</taxon>
        <taxon>Archelosauria</taxon>
        <taxon>Testudinata</taxon>
        <taxon>Testudines</taxon>
        <taxon>Cryptodira</taxon>
        <taxon>Durocryptodira</taxon>
        <taxon>Testudinoidea</taxon>
        <taxon>Testudinidae</taxon>
        <taxon>Gopherus</taxon>
    </lineage>
</organism>
<sequence>MGTKSLCLLLASVLVASYVYTPIPENIEERWKLMLINAGFRTVSHVCLVK</sequence>